<organism evidence="1 2">
    <name type="scientific">Dreissena polymorpha</name>
    <name type="common">Zebra mussel</name>
    <name type="synonym">Mytilus polymorpha</name>
    <dbReference type="NCBI Taxonomy" id="45954"/>
    <lineage>
        <taxon>Eukaryota</taxon>
        <taxon>Metazoa</taxon>
        <taxon>Spiralia</taxon>
        <taxon>Lophotrochozoa</taxon>
        <taxon>Mollusca</taxon>
        <taxon>Bivalvia</taxon>
        <taxon>Autobranchia</taxon>
        <taxon>Heteroconchia</taxon>
        <taxon>Euheterodonta</taxon>
        <taxon>Imparidentia</taxon>
        <taxon>Neoheterodontei</taxon>
        <taxon>Myida</taxon>
        <taxon>Dreissenoidea</taxon>
        <taxon>Dreissenidae</taxon>
        <taxon>Dreissena</taxon>
    </lineage>
</organism>
<name>A0A9D4L5M3_DREPO</name>
<keyword evidence="2" id="KW-1185">Reference proteome</keyword>
<proteinExistence type="predicted"/>
<protein>
    <submittedName>
        <fullName evidence="1">Uncharacterized protein</fullName>
    </submittedName>
</protein>
<dbReference type="EMBL" id="JAIWYP010000003">
    <property type="protein sequence ID" value="KAH3852455.1"/>
    <property type="molecule type" value="Genomic_DNA"/>
</dbReference>
<dbReference type="Proteomes" id="UP000828390">
    <property type="component" value="Unassembled WGS sequence"/>
</dbReference>
<evidence type="ECO:0000313" key="2">
    <source>
        <dbReference type="Proteomes" id="UP000828390"/>
    </source>
</evidence>
<gene>
    <name evidence="1" type="ORF">DPMN_094965</name>
</gene>
<comment type="caution">
    <text evidence="1">The sequence shown here is derived from an EMBL/GenBank/DDBJ whole genome shotgun (WGS) entry which is preliminary data.</text>
</comment>
<reference evidence="1" key="2">
    <citation type="submission" date="2020-11" db="EMBL/GenBank/DDBJ databases">
        <authorList>
            <person name="McCartney M.A."/>
            <person name="Auch B."/>
            <person name="Kono T."/>
            <person name="Mallez S."/>
            <person name="Becker A."/>
            <person name="Gohl D.M."/>
            <person name="Silverstein K.A.T."/>
            <person name="Koren S."/>
            <person name="Bechman K.B."/>
            <person name="Herman A."/>
            <person name="Abrahante J.E."/>
            <person name="Garbe J."/>
        </authorList>
    </citation>
    <scope>NUCLEOTIDE SEQUENCE</scope>
    <source>
        <strain evidence="1">Duluth1</strain>
        <tissue evidence="1">Whole animal</tissue>
    </source>
</reference>
<accession>A0A9D4L5M3</accession>
<reference evidence="1" key="1">
    <citation type="journal article" date="2019" name="bioRxiv">
        <title>The Genome of the Zebra Mussel, Dreissena polymorpha: A Resource for Invasive Species Research.</title>
        <authorList>
            <person name="McCartney M.A."/>
            <person name="Auch B."/>
            <person name="Kono T."/>
            <person name="Mallez S."/>
            <person name="Zhang Y."/>
            <person name="Obille A."/>
            <person name="Becker A."/>
            <person name="Abrahante J.E."/>
            <person name="Garbe J."/>
            <person name="Badalamenti J.P."/>
            <person name="Herman A."/>
            <person name="Mangelson H."/>
            <person name="Liachko I."/>
            <person name="Sullivan S."/>
            <person name="Sone E.D."/>
            <person name="Koren S."/>
            <person name="Silverstein K.A.T."/>
            <person name="Beckman K.B."/>
            <person name="Gohl D.M."/>
        </authorList>
    </citation>
    <scope>NUCLEOTIDE SEQUENCE</scope>
    <source>
        <strain evidence="1">Duluth1</strain>
        <tissue evidence="1">Whole animal</tissue>
    </source>
</reference>
<sequence length="111" mass="12639">MCFKQRLPSDRGDADFLLVSGRLVVPVANIEYRPNTPLYLWIQRNDLDRRYCGTLAEDTYLSADMLRTVHPMLSTVIRALCTSVTAPLQFVPGRYLIHTSIGMPSRVECIH</sequence>
<evidence type="ECO:0000313" key="1">
    <source>
        <dbReference type="EMBL" id="KAH3852455.1"/>
    </source>
</evidence>
<dbReference type="AlphaFoldDB" id="A0A9D4L5M3"/>